<evidence type="ECO:0000313" key="2">
    <source>
        <dbReference type="EMBL" id="BBI37398.1"/>
    </source>
</evidence>
<feature type="domain" description="Domain X" evidence="1">
    <location>
        <begin position="287"/>
        <end position="398"/>
    </location>
</feature>
<keyword evidence="2" id="KW-0496">Mitochondrion</keyword>
<dbReference type="Pfam" id="PF01348">
    <property type="entry name" value="Intron_maturas2"/>
    <property type="match status" value="1"/>
</dbReference>
<dbReference type="InterPro" id="IPR024937">
    <property type="entry name" value="Domain_X"/>
</dbReference>
<organism evidence="2">
    <name type="scientific">Placozoa sp. H11 HM-2017</name>
    <dbReference type="NCBI Taxonomy" id="2017598"/>
    <lineage>
        <taxon>Eukaryota</taxon>
        <taxon>Metazoa</taxon>
        <taxon>Placozoa</taxon>
    </lineage>
</organism>
<dbReference type="GO" id="GO:0006397">
    <property type="term" value="P:mRNA processing"/>
    <property type="evidence" value="ECO:0007669"/>
    <property type="project" value="InterPro"/>
</dbReference>
<sequence length="425" mass="48926">MVRIFETIYNMEFSPYYYPIYPWNLKNGFSIFSYLSFWKKTRWLLKGDIGMSKKKGPWGALLKKKINDQQFEDFFWKTLKAEHRILKLQKEGGKKNMRVFDIFHAAFFPFFYELDVVLKKKVIKTPSFPKPKLEKSGIYFFRYANTFLIGIRTRSKRSVLDLQNTIRFLLEESFNLKLNLEIIDAKKEKTLFLGVILKSKGGSFGFIKQRNQPQKRPPFLRTLWGAPPLSSAAAAGEEHPPRLQKVWGGPPFWGSMGDSRPATAGGAGGLPIHRVPGPLAPRSGIKTLVPLKRMVEKLEKQGMCKTFGSLEKRKIIPLRKTPWINLKLSIIKKKYEDLWKEIKKEYAGWGGIPSSSASSASALNLVQHIIQHSAACTIMNKMKISSRKKVFKKYKKELPGYGGRKNPLPFKRIKNKTSLRVQDFI</sequence>
<reference evidence="2" key="1">
    <citation type="journal article" date="2020" name="Genome Biol.">
        <title>Mitochondrial genome evolution of placozoans: gene rearrangements and repeat expansions.</title>
        <authorList>
            <person name="Miyazawa H."/>
            <person name="Osigus H.J."/>
            <person name="Rolfes S."/>
            <person name="Kamm K."/>
            <person name="Schierwater B."/>
            <person name="Nakano H."/>
        </authorList>
    </citation>
    <scope>NUCLEOTIDE SEQUENCE</scope>
    <source>
        <strain evidence="2">SMD_9</strain>
    </source>
</reference>
<dbReference type="GO" id="GO:0005737">
    <property type="term" value="C:cytoplasm"/>
    <property type="evidence" value="ECO:0007669"/>
    <property type="project" value="UniProtKB-ARBA"/>
</dbReference>
<geneLocation type="mitochondrion" evidence="2"/>
<dbReference type="AlphaFoldDB" id="A0A7I6NAB2"/>
<accession>A0A7I6NAB2</accession>
<proteinExistence type="predicted"/>
<protein>
    <recommendedName>
        <fullName evidence="1">Domain X domain-containing protein</fullName>
    </recommendedName>
</protein>
<dbReference type="EMBL" id="LC460469">
    <property type="protein sequence ID" value="BBI37398.1"/>
    <property type="molecule type" value="Genomic_DNA"/>
</dbReference>
<name>A0A7I6NAB2_9METZ</name>
<evidence type="ECO:0000259" key="1">
    <source>
        <dbReference type="Pfam" id="PF01348"/>
    </source>
</evidence>